<dbReference type="GO" id="GO:0006793">
    <property type="term" value="P:phosphorus metabolic process"/>
    <property type="evidence" value="ECO:0007669"/>
    <property type="project" value="UniProtKB-ARBA"/>
</dbReference>
<evidence type="ECO:0000256" key="6">
    <source>
        <dbReference type="ARBA" id="ARBA00023098"/>
    </source>
</evidence>
<dbReference type="GO" id="GO:0016891">
    <property type="term" value="F:RNA endonuclease activity producing 5'-phosphomonoesters, hydrolytic mechanism"/>
    <property type="evidence" value="ECO:0007669"/>
    <property type="project" value="TreeGrafter"/>
</dbReference>
<comment type="catalytic activity">
    <reaction evidence="1">
        <text>a 1,2-diacyl-sn-glycero-3-phosphocholine + H2O = a 1,2-diacyl-sn-glycero-3-phosphate + choline + H(+)</text>
        <dbReference type="Rhea" id="RHEA:14445"/>
        <dbReference type="ChEBI" id="CHEBI:15354"/>
        <dbReference type="ChEBI" id="CHEBI:15377"/>
        <dbReference type="ChEBI" id="CHEBI:15378"/>
        <dbReference type="ChEBI" id="CHEBI:57643"/>
        <dbReference type="ChEBI" id="CHEBI:58608"/>
        <dbReference type="EC" id="3.1.4.4"/>
    </reaction>
</comment>
<evidence type="ECO:0000256" key="1">
    <source>
        <dbReference type="ARBA" id="ARBA00000798"/>
    </source>
</evidence>
<dbReference type="EMBL" id="JADEWL010000227">
    <property type="protein sequence ID" value="MBE9216950.1"/>
    <property type="molecule type" value="Genomic_DNA"/>
</dbReference>
<dbReference type="PANTHER" id="PTHR43856">
    <property type="entry name" value="CARDIOLIPIN HYDROLASE"/>
    <property type="match status" value="1"/>
</dbReference>
<dbReference type="RefSeq" id="WP_193925843.1">
    <property type="nucleotide sequence ID" value="NZ_JADEWL010000227.1"/>
</dbReference>
<dbReference type="InterPro" id="IPR051406">
    <property type="entry name" value="PLD_domain"/>
</dbReference>
<dbReference type="CDD" id="cd09174">
    <property type="entry name" value="PLDc_Nuc_like_unchar2"/>
    <property type="match status" value="1"/>
</dbReference>
<evidence type="ECO:0000256" key="4">
    <source>
        <dbReference type="ARBA" id="ARBA00022801"/>
    </source>
</evidence>
<comment type="caution">
    <text evidence="8">The sequence shown here is derived from an EMBL/GenBank/DDBJ whole genome shotgun (WGS) entry which is preliminary data.</text>
</comment>
<proteinExistence type="inferred from homology"/>
<comment type="similarity">
    <text evidence="2">Belongs to the phospholipase D family.</text>
</comment>
<organism evidence="8 9">
    <name type="scientific">Plectonema cf. radiosum LEGE 06105</name>
    <dbReference type="NCBI Taxonomy" id="945769"/>
    <lineage>
        <taxon>Bacteria</taxon>
        <taxon>Bacillati</taxon>
        <taxon>Cyanobacteriota</taxon>
        <taxon>Cyanophyceae</taxon>
        <taxon>Oscillatoriophycideae</taxon>
        <taxon>Oscillatoriales</taxon>
        <taxon>Microcoleaceae</taxon>
        <taxon>Plectonema</taxon>
    </lineage>
</organism>
<evidence type="ECO:0000256" key="3">
    <source>
        <dbReference type="ARBA" id="ARBA00012027"/>
    </source>
</evidence>
<dbReference type="Proteomes" id="UP000620559">
    <property type="component" value="Unassembled WGS sequence"/>
</dbReference>
<dbReference type="PROSITE" id="PS50035">
    <property type="entry name" value="PLD"/>
    <property type="match status" value="1"/>
</dbReference>
<sequence length="271" mass="32090">MRGSLVKIVLKFHDCGFEQFFLLNIEIDIYEGKYAELGQFKAARLMSFWNKESNSIVEKSILKLLEELKHQKRVFESSPLYWCGYEGDEIFDFDQNLFNECSQIAQRLVGNSDGNEKITLPEVYFEKIEQEIIEAIDNAEFTIWVAVYLFTNQKLFNHLVAKKNQGVNVQLIISDNEINQHSGLYYEQQFETYRFSKFGQWKNIFHTKICIIDLKQVIHGSYNWTNKANYNEEHISIDPPNRKNAEHYAKQFIKLKNKAKMLTYNIKPDYF</sequence>
<dbReference type="PANTHER" id="PTHR43856:SF1">
    <property type="entry name" value="MITOCHONDRIAL CARDIOLIPIN HYDROLASE"/>
    <property type="match status" value="1"/>
</dbReference>
<dbReference type="InterPro" id="IPR001736">
    <property type="entry name" value="PLipase_D/transphosphatidylase"/>
</dbReference>
<gene>
    <name evidence="8" type="ORF">IQ247_30590</name>
</gene>
<dbReference type="InterPro" id="IPR025202">
    <property type="entry name" value="PLD-like_dom"/>
</dbReference>
<dbReference type="GO" id="GO:0016042">
    <property type="term" value="P:lipid catabolic process"/>
    <property type="evidence" value="ECO:0007669"/>
    <property type="project" value="UniProtKB-KW"/>
</dbReference>
<evidence type="ECO:0000256" key="5">
    <source>
        <dbReference type="ARBA" id="ARBA00022963"/>
    </source>
</evidence>
<evidence type="ECO:0000256" key="2">
    <source>
        <dbReference type="ARBA" id="ARBA00008664"/>
    </source>
</evidence>
<evidence type="ECO:0000313" key="8">
    <source>
        <dbReference type="EMBL" id="MBE9216950.1"/>
    </source>
</evidence>
<dbReference type="Pfam" id="PF13091">
    <property type="entry name" value="PLDc_2"/>
    <property type="match status" value="1"/>
</dbReference>
<dbReference type="EC" id="3.1.4.4" evidence="3"/>
<evidence type="ECO:0000313" key="9">
    <source>
        <dbReference type="Proteomes" id="UP000620559"/>
    </source>
</evidence>
<keyword evidence="9" id="KW-1185">Reference proteome</keyword>
<keyword evidence="6" id="KW-0443">Lipid metabolism</keyword>
<name>A0A8J7F9M7_9CYAN</name>
<keyword evidence="5" id="KW-0442">Lipid degradation</keyword>
<feature type="domain" description="PLD phosphodiesterase" evidence="7">
    <location>
        <begin position="201"/>
        <end position="228"/>
    </location>
</feature>
<accession>A0A8J7F9M7</accession>
<reference evidence="8" key="1">
    <citation type="submission" date="2020-10" db="EMBL/GenBank/DDBJ databases">
        <authorList>
            <person name="Castelo-Branco R."/>
            <person name="Eusebio N."/>
            <person name="Adriana R."/>
            <person name="Vieira A."/>
            <person name="Brugerolle De Fraissinette N."/>
            <person name="Rezende De Castro R."/>
            <person name="Schneider M.P."/>
            <person name="Vasconcelos V."/>
            <person name="Leao P.N."/>
        </authorList>
    </citation>
    <scope>NUCLEOTIDE SEQUENCE</scope>
    <source>
        <strain evidence="8">LEGE 06105</strain>
    </source>
</reference>
<dbReference type="Gene3D" id="3.30.870.10">
    <property type="entry name" value="Endonuclease Chain A"/>
    <property type="match status" value="1"/>
</dbReference>
<protein>
    <recommendedName>
        <fullName evidence="3">phospholipase D</fullName>
        <ecNumber evidence="3">3.1.4.4</ecNumber>
    </recommendedName>
</protein>
<dbReference type="AlphaFoldDB" id="A0A8J7F9M7"/>
<dbReference type="SUPFAM" id="SSF56024">
    <property type="entry name" value="Phospholipase D/nuclease"/>
    <property type="match status" value="1"/>
</dbReference>
<dbReference type="GO" id="GO:0004630">
    <property type="term" value="F:phospholipase D activity"/>
    <property type="evidence" value="ECO:0007669"/>
    <property type="project" value="UniProtKB-EC"/>
</dbReference>
<keyword evidence="4" id="KW-0378">Hydrolase</keyword>
<evidence type="ECO:0000259" key="7">
    <source>
        <dbReference type="PROSITE" id="PS50035"/>
    </source>
</evidence>